<evidence type="ECO:0000313" key="3">
    <source>
        <dbReference type="Proteomes" id="UP000050761"/>
    </source>
</evidence>
<dbReference type="Proteomes" id="UP000050761">
    <property type="component" value="Unassembled WGS sequence"/>
</dbReference>
<dbReference type="AlphaFoldDB" id="A0A183FZH9"/>
<reference evidence="2 3" key="1">
    <citation type="submission" date="2018-11" db="EMBL/GenBank/DDBJ databases">
        <authorList>
            <consortium name="Pathogen Informatics"/>
        </authorList>
    </citation>
    <scope>NUCLEOTIDE SEQUENCE [LARGE SCALE GENOMIC DNA]</scope>
</reference>
<keyword evidence="3" id="KW-1185">Reference proteome</keyword>
<dbReference type="WBParaSite" id="HPBE_0001416201-mRNA-1">
    <property type="protein sequence ID" value="HPBE_0001416201-mRNA-1"/>
    <property type="gene ID" value="HPBE_0001416201"/>
</dbReference>
<sequence length="118" mass="13480">MAPLMPYMPPLLLEKHREKQKPVRIAFFDLEKAFDRVPSEMIRHALRHHGDSEELIEWVRILYFCSKSRVQAAAGTSMDFPISVVVHQGSALSRLLIVVVMDAIPRDLKKPVPALCFT</sequence>
<dbReference type="EMBL" id="UZAH01028235">
    <property type="protein sequence ID" value="VDO98700.1"/>
    <property type="molecule type" value="Genomic_DNA"/>
</dbReference>
<proteinExistence type="predicted"/>
<reference evidence="4" key="2">
    <citation type="submission" date="2019-09" db="UniProtKB">
        <authorList>
            <consortium name="WormBaseParasite"/>
        </authorList>
    </citation>
    <scope>IDENTIFICATION</scope>
</reference>
<evidence type="ECO:0000313" key="4">
    <source>
        <dbReference type="WBParaSite" id="HPBE_0001416201-mRNA-1"/>
    </source>
</evidence>
<organism evidence="3 4">
    <name type="scientific">Heligmosomoides polygyrus</name>
    <name type="common">Parasitic roundworm</name>
    <dbReference type="NCBI Taxonomy" id="6339"/>
    <lineage>
        <taxon>Eukaryota</taxon>
        <taxon>Metazoa</taxon>
        <taxon>Ecdysozoa</taxon>
        <taxon>Nematoda</taxon>
        <taxon>Chromadorea</taxon>
        <taxon>Rhabditida</taxon>
        <taxon>Rhabditina</taxon>
        <taxon>Rhabditomorpha</taxon>
        <taxon>Strongyloidea</taxon>
        <taxon>Heligmosomidae</taxon>
        <taxon>Heligmosomoides</taxon>
    </lineage>
</organism>
<dbReference type="OrthoDB" id="5845191at2759"/>
<protein>
    <submittedName>
        <fullName evidence="4">Reverse transcriptase domain-containing protein</fullName>
    </submittedName>
</protein>
<dbReference type="InterPro" id="IPR000477">
    <property type="entry name" value="RT_dom"/>
</dbReference>
<dbReference type="Pfam" id="PF00078">
    <property type="entry name" value="RVT_1"/>
    <property type="match status" value="1"/>
</dbReference>
<gene>
    <name evidence="2" type="ORF">HPBE_LOCUS14163</name>
</gene>
<accession>A0A183FZH9</accession>
<feature type="domain" description="Reverse transcriptase" evidence="1">
    <location>
        <begin position="14"/>
        <end position="110"/>
    </location>
</feature>
<accession>A0A3P7ZG02</accession>
<evidence type="ECO:0000259" key="1">
    <source>
        <dbReference type="Pfam" id="PF00078"/>
    </source>
</evidence>
<evidence type="ECO:0000313" key="2">
    <source>
        <dbReference type="EMBL" id="VDO98700.1"/>
    </source>
</evidence>
<name>A0A183FZH9_HELPZ</name>